<evidence type="ECO:0000256" key="7">
    <source>
        <dbReference type="ARBA" id="ARBA00023010"/>
    </source>
</evidence>
<dbReference type="InterPro" id="IPR048634">
    <property type="entry name" value="SecD_SecF_C"/>
</dbReference>
<evidence type="ECO:0000256" key="3">
    <source>
        <dbReference type="ARBA" id="ARBA00022475"/>
    </source>
</evidence>
<feature type="domain" description="Protein export membrane protein SecD/SecF C-terminal" evidence="10">
    <location>
        <begin position="4"/>
        <end position="149"/>
    </location>
</feature>
<dbReference type="PANTHER" id="PTHR30081:SF1">
    <property type="entry name" value="PROTEIN TRANSLOCASE SUBUNIT SECD"/>
    <property type="match status" value="1"/>
</dbReference>
<dbReference type="Gene3D" id="1.20.1640.10">
    <property type="entry name" value="Multidrug efflux transporter AcrB transmembrane domain"/>
    <property type="match status" value="1"/>
</dbReference>
<dbReference type="PANTHER" id="PTHR30081">
    <property type="entry name" value="PROTEIN-EXPORT MEMBRANE PROTEIN SEC"/>
    <property type="match status" value="1"/>
</dbReference>
<dbReference type="GO" id="GO:0015031">
    <property type="term" value="P:protein transport"/>
    <property type="evidence" value="ECO:0007669"/>
    <property type="project" value="UniProtKB-KW"/>
</dbReference>
<dbReference type="InterPro" id="IPR001036">
    <property type="entry name" value="Acrflvin-R"/>
</dbReference>
<dbReference type="SUPFAM" id="SSF82866">
    <property type="entry name" value="Multidrug efflux transporter AcrB transmembrane domain"/>
    <property type="match status" value="1"/>
</dbReference>
<evidence type="ECO:0000256" key="9">
    <source>
        <dbReference type="SAM" id="Phobius"/>
    </source>
</evidence>
<dbReference type="AlphaFoldDB" id="X1M6Y0"/>
<dbReference type="PRINTS" id="PR00702">
    <property type="entry name" value="ACRIFLAVINRP"/>
</dbReference>
<evidence type="ECO:0000256" key="1">
    <source>
        <dbReference type="ARBA" id="ARBA00004651"/>
    </source>
</evidence>
<dbReference type="Pfam" id="PF02355">
    <property type="entry name" value="SecD_SecF_C"/>
    <property type="match status" value="1"/>
</dbReference>
<evidence type="ECO:0000256" key="2">
    <source>
        <dbReference type="ARBA" id="ARBA00022448"/>
    </source>
</evidence>
<keyword evidence="8 9" id="KW-0472">Membrane</keyword>
<protein>
    <recommendedName>
        <fullName evidence="10">Protein export membrane protein SecD/SecF C-terminal domain-containing protein</fullName>
    </recommendedName>
</protein>
<dbReference type="EMBL" id="BARV01016437">
    <property type="protein sequence ID" value="GAI27043.1"/>
    <property type="molecule type" value="Genomic_DNA"/>
</dbReference>
<evidence type="ECO:0000313" key="11">
    <source>
        <dbReference type="EMBL" id="GAI27043.1"/>
    </source>
</evidence>
<evidence type="ECO:0000256" key="8">
    <source>
        <dbReference type="ARBA" id="ARBA00023136"/>
    </source>
</evidence>
<reference evidence="11" key="1">
    <citation type="journal article" date="2014" name="Front. Microbiol.">
        <title>High frequency of phylogenetically diverse reductive dehalogenase-homologous genes in deep subseafloor sedimentary metagenomes.</title>
        <authorList>
            <person name="Kawai M."/>
            <person name="Futagami T."/>
            <person name="Toyoda A."/>
            <person name="Takaki Y."/>
            <person name="Nishi S."/>
            <person name="Hori S."/>
            <person name="Arai W."/>
            <person name="Tsubouchi T."/>
            <person name="Morono Y."/>
            <person name="Uchiyama I."/>
            <person name="Ito T."/>
            <person name="Fujiyama A."/>
            <person name="Inagaki F."/>
            <person name="Takami H."/>
        </authorList>
    </citation>
    <scope>NUCLEOTIDE SEQUENCE</scope>
    <source>
        <strain evidence="11">Expedition CK06-06</strain>
    </source>
</reference>
<feature type="transmembrane region" description="Helical" evidence="9">
    <location>
        <begin position="124"/>
        <end position="147"/>
    </location>
</feature>
<proteinExistence type="predicted"/>
<organism evidence="11">
    <name type="scientific">marine sediment metagenome</name>
    <dbReference type="NCBI Taxonomy" id="412755"/>
    <lineage>
        <taxon>unclassified sequences</taxon>
        <taxon>metagenomes</taxon>
        <taxon>ecological metagenomes</taxon>
    </lineage>
</organism>
<keyword evidence="6 9" id="KW-1133">Transmembrane helix</keyword>
<keyword evidence="4 9" id="KW-0812">Transmembrane</keyword>
<keyword evidence="7" id="KW-0811">Translocation</keyword>
<feature type="transmembrane region" description="Helical" evidence="9">
    <location>
        <begin position="99"/>
        <end position="118"/>
    </location>
</feature>
<feature type="transmembrane region" description="Helical" evidence="9">
    <location>
        <begin position="42"/>
        <end position="65"/>
    </location>
</feature>
<feature type="transmembrane region" description="Helical" evidence="9">
    <location>
        <begin position="12"/>
        <end position="36"/>
    </location>
</feature>
<keyword evidence="3" id="KW-1003">Cell membrane</keyword>
<sequence>DGIIIVMLFMIIYYRLSGVLASLALVFYGTLVLALFKLIPVTLTLAGLGGFVLSIGMAVDANVLIFERMKEEFRTGRTLGATIEAGFNRAWTAIRDSNVTTFIVCVILYWLGSSIVASAPVMGFALTLFIGVAVSMFTAIVVTRTLLRLFVGTRLARRASLFSPYIGKK</sequence>
<dbReference type="GO" id="GO:0022857">
    <property type="term" value="F:transmembrane transporter activity"/>
    <property type="evidence" value="ECO:0007669"/>
    <property type="project" value="InterPro"/>
</dbReference>
<dbReference type="InterPro" id="IPR022813">
    <property type="entry name" value="SecD/SecF_arch_bac"/>
</dbReference>
<feature type="non-terminal residue" evidence="11">
    <location>
        <position position="1"/>
    </location>
</feature>
<comment type="caution">
    <text evidence="11">The sequence shown here is derived from an EMBL/GenBank/DDBJ whole genome shotgun (WGS) entry which is preliminary data.</text>
</comment>
<keyword evidence="5" id="KW-0653">Protein transport</keyword>
<evidence type="ECO:0000256" key="6">
    <source>
        <dbReference type="ARBA" id="ARBA00022989"/>
    </source>
</evidence>
<evidence type="ECO:0000256" key="4">
    <source>
        <dbReference type="ARBA" id="ARBA00022692"/>
    </source>
</evidence>
<comment type="subcellular location">
    <subcellularLocation>
        <location evidence="1">Cell membrane</location>
        <topology evidence="1">Multi-pass membrane protein</topology>
    </subcellularLocation>
</comment>
<gene>
    <name evidence="11" type="ORF">S06H3_28207</name>
</gene>
<name>X1M6Y0_9ZZZZ</name>
<dbReference type="GO" id="GO:0005886">
    <property type="term" value="C:plasma membrane"/>
    <property type="evidence" value="ECO:0007669"/>
    <property type="project" value="UniProtKB-SubCell"/>
</dbReference>
<keyword evidence="2" id="KW-0813">Transport</keyword>
<evidence type="ECO:0000259" key="10">
    <source>
        <dbReference type="Pfam" id="PF02355"/>
    </source>
</evidence>
<evidence type="ECO:0000256" key="5">
    <source>
        <dbReference type="ARBA" id="ARBA00022927"/>
    </source>
</evidence>
<accession>X1M6Y0</accession>